<evidence type="ECO:0000256" key="1">
    <source>
        <dbReference type="SAM" id="Phobius"/>
    </source>
</evidence>
<feature type="transmembrane region" description="Helical" evidence="1">
    <location>
        <begin position="22"/>
        <end position="42"/>
    </location>
</feature>
<proteinExistence type="predicted"/>
<dbReference type="Proteomes" id="UP000235965">
    <property type="component" value="Unassembled WGS sequence"/>
</dbReference>
<keyword evidence="3" id="KW-1185">Reference proteome</keyword>
<reference evidence="2 3" key="1">
    <citation type="submission" date="2017-12" db="EMBL/GenBank/DDBJ databases">
        <title>Hemimetabolous genomes reveal molecular basis of termite eusociality.</title>
        <authorList>
            <person name="Harrison M.C."/>
            <person name="Jongepier E."/>
            <person name="Robertson H.M."/>
            <person name="Arning N."/>
            <person name="Bitard-Feildel T."/>
            <person name="Chao H."/>
            <person name="Childers C.P."/>
            <person name="Dinh H."/>
            <person name="Doddapaneni H."/>
            <person name="Dugan S."/>
            <person name="Gowin J."/>
            <person name="Greiner C."/>
            <person name="Han Y."/>
            <person name="Hu H."/>
            <person name="Hughes D.S.T."/>
            <person name="Huylmans A.-K."/>
            <person name="Kemena C."/>
            <person name="Kremer L.P.M."/>
            <person name="Lee S.L."/>
            <person name="Lopez-Ezquerra A."/>
            <person name="Mallet L."/>
            <person name="Monroy-Kuhn J.M."/>
            <person name="Moser A."/>
            <person name="Murali S.C."/>
            <person name="Muzny D.M."/>
            <person name="Otani S."/>
            <person name="Piulachs M.-D."/>
            <person name="Poelchau M."/>
            <person name="Qu J."/>
            <person name="Schaub F."/>
            <person name="Wada-Katsumata A."/>
            <person name="Worley K.C."/>
            <person name="Xie Q."/>
            <person name="Ylla G."/>
            <person name="Poulsen M."/>
            <person name="Gibbs R.A."/>
            <person name="Schal C."/>
            <person name="Richards S."/>
            <person name="Belles X."/>
            <person name="Korb J."/>
            <person name="Bornberg-Bauer E."/>
        </authorList>
    </citation>
    <scope>NUCLEOTIDE SEQUENCE [LARGE SCALE GENOMIC DNA]</scope>
    <source>
        <tissue evidence="2">Whole body</tissue>
    </source>
</reference>
<name>A0A2J7QUR5_9NEOP</name>
<accession>A0A2J7QUR5</accession>
<gene>
    <name evidence="2" type="ORF">B7P43_G13640</name>
</gene>
<evidence type="ECO:0000313" key="2">
    <source>
        <dbReference type="EMBL" id="PNF32330.1"/>
    </source>
</evidence>
<protein>
    <submittedName>
        <fullName evidence="2">Uncharacterized protein</fullName>
    </submittedName>
</protein>
<keyword evidence="1" id="KW-0472">Membrane</keyword>
<evidence type="ECO:0000313" key="3">
    <source>
        <dbReference type="Proteomes" id="UP000235965"/>
    </source>
</evidence>
<keyword evidence="1" id="KW-0812">Transmembrane</keyword>
<dbReference type="AlphaFoldDB" id="A0A2J7QUR5"/>
<organism evidence="2 3">
    <name type="scientific">Cryptotermes secundus</name>
    <dbReference type="NCBI Taxonomy" id="105785"/>
    <lineage>
        <taxon>Eukaryota</taxon>
        <taxon>Metazoa</taxon>
        <taxon>Ecdysozoa</taxon>
        <taxon>Arthropoda</taxon>
        <taxon>Hexapoda</taxon>
        <taxon>Insecta</taxon>
        <taxon>Pterygota</taxon>
        <taxon>Neoptera</taxon>
        <taxon>Polyneoptera</taxon>
        <taxon>Dictyoptera</taxon>
        <taxon>Blattodea</taxon>
        <taxon>Blattoidea</taxon>
        <taxon>Termitoidae</taxon>
        <taxon>Kalotermitidae</taxon>
        <taxon>Cryptotermitinae</taxon>
        <taxon>Cryptotermes</taxon>
    </lineage>
</organism>
<sequence>MVSIKHRTKACWMGTVTCSQRLFTISNVSCSTVLIPIYVCFLKRFVTGKLRMPFRVQMCTLSAVDKKNLSHAI</sequence>
<dbReference type="InParanoid" id="A0A2J7QUR5"/>
<dbReference type="EMBL" id="NEVH01010488">
    <property type="protein sequence ID" value="PNF32330.1"/>
    <property type="molecule type" value="Genomic_DNA"/>
</dbReference>
<comment type="caution">
    <text evidence="2">The sequence shown here is derived from an EMBL/GenBank/DDBJ whole genome shotgun (WGS) entry which is preliminary data.</text>
</comment>
<keyword evidence="1" id="KW-1133">Transmembrane helix</keyword>